<dbReference type="InterPro" id="IPR003918">
    <property type="entry name" value="NADH_UbQ_OxRdtase"/>
</dbReference>
<evidence type="ECO:0000256" key="7">
    <source>
        <dbReference type="ARBA" id="ARBA00022660"/>
    </source>
</evidence>
<keyword evidence="8 17" id="KW-0812">Transmembrane</keyword>
<feature type="transmembrane region" description="Helical" evidence="17">
    <location>
        <begin position="107"/>
        <end position="126"/>
    </location>
</feature>
<keyword evidence="11 17" id="KW-1133">Transmembrane helix</keyword>
<evidence type="ECO:0000256" key="4">
    <source>
        <dbReference type="ARBA" id="ARBA00012944"/>
    </source>
</evidence>
<evidence type="ECO:0000256" key="6">
    <source>
        <dbReference type="ARBA" id="ARBA00022448"/>
    </source>
</evidence>
<evidence type="ECO:0000256" key="15">
    <source>
        <dbReference type="ARBA" id="ARBA00023136"/>
    </source>
</evidence>
<feature type="transmembrane region" description="Helical" evidence="17">
    <location>
        <begin position="207"/>
        <end position="227"/>
    </location>
</feature>
<feature type="transmembrane region" description="Helical" evidence="17">
    <location>
        <begin position="146"/>
        <end position="166"/>
    </location>
</feature>
<feature type="transmembrane region" description="Helical" evidence="17">
    <location>
        <begin position="31"/>
        <end position="49"/>
    </location>
</feature>
<evidence type="ECO:0000256" key="3">
    <source>
        <dbReference type="ARBA" id="ARBA00009025"/>
    </source>
</evidence>
<evidence type="ECO:0000259" key="18">
    <source>
        <dbReference type="Pfam" id="PF00361"/>
    </source>
</evidence>
<evidence type="ECO:0000256" key="13">
    <source>
        <dbReference type="ARBA" id="ARBA00023075"/>
    </source>
</evidence>
<dbReference type="EMBL" id="KY656900">
    <property type="protein sequence ID" value="ATU74622.1"/>
    <property type="molecule type" value="Genomic_DNA"/>
</dbReference>
<dbReference type="Pfam" id="PF00361">
    <property type="entry name" value="Proton_antipo_M"/>
    <property type="match status" value="1"/>
</dbReference>
<keyword evidence="12 17" id="KW-0520">NAD</keyword>
<evidence type="ECO:0000256" key="16">
    <source>
        <dbReference type="ARBA" id="ARBA00049551"/>
    </source>
</evidence>
<dbReference type="GO" id="GO:0042773">
    <property type="term" value="P:ATP synthesis coupled electron transport"/>
    <property type="evidence" value="ECO:0007669"/>
    <property type="project" value="InterPro"/>
</dbReference>
<comment type="catalytic activity">
    <reaction evidence="16 17">
        <text>a ubiquinone + NADH + 5 H(+)(in) = a ubiquinol + NAD(+) + 4 H(+)(out)</text>
        <dbReference type="Rhea" id="RHEA:29091"/>
        <dbReference type="Rhea" id="RHEA-COMP:9565"/>
        <dbReference type="Rhea" id="RHEA-COMP:9566"/>
        <dbReference type="ChEBI" id="CHEBI:15378"/>
        <dbReference type="ChEBI" id="CHEBI:16389"/>
        <dbReference type="ChEBI" id="CHEBI:17976"/>
        <dbReference type="ChEBI" id="CHEBI:57540"/>
        <dbReference type="ChEBI" id="CHEBI:57945"/>
        <dbReference type="EC" id="7.1.1.2"/>
    </reaction>
</comment>
<feature type="domain" description="NADH:quinone oxidoreductase/Mrp antiporter transmembrane" evidence="18">
    <location>
        <begin position="72"/>
        <end position="344"/>
    </location>
</feature>
<feature type="transmembrane region" description="Helical" evidence="17">
    <location>
        <begin position="78"/>
        <end position="95"/>
    </location>
</feature>
<evidence type="ECO:0000256" key="2">
    <source>
        <dbReference type="ARBA" id="ARBA00004225"/>
    </source>
</evidence>
<dbReference type="GO" id="GO:0031966">
    <property type="term" value="C:mitochondrial membrane"/>
    <property type="evidence" value="ECO:0007669"/>
    <property type="project" value="UniProtKB-SubCell"/>
</dbReference>
<geneLocation type="mitochondrion" evidence="19"/>
<feature type="transmembrane region" description="Helical" evidence="17">
    <location>
        <begin position="344"/>
        <end position="363"/>
    </location>
</feature>
<evidence type="ECO:0000256" key="9">
    <source>
        <dbReference type="ARBA" id="ARBA00022967"/>
    </source>
</evidence>
<dbReference type="PRINTS" id="PR01437">
    <property type="entry name" value="NUOXDRDTASE4"/>
</dbReference>
<dbReference type="GO" id="GO:0008137">
    <property type="term" value="F:NADH dehydrogenase (ubiquinone) activity"/>
    <property type="evidence" value="ECO:0007669"/>
    <property type="project" value="UniProtKB-UniRule"/>
</dbReference>
<keyword evidence="14 17" id="KW-0496">Mitochondrion</keyword>
<feature type="transmembrane region" description="Helical" evidence="17">
    <location>
        <begin position="178"/>
        <end position="201"/>
    </location>
</feature>
<evidence type="ECO:0000256" key="1">
    <source>
        <dbReference type="ARBA" id="ARBA00003257"/>
    </source>
</evidence>
<evidence type="ECO:0000313" key="19">
    <source>
        <dbReference type="EMBL" id="ATU74622.1"/>
    </source>
</evidence>
<dbReference type="GO" id="GO:0048039">
    <property type="term" value="F:ubiquinone binding"/>
    <property type="evidence" value="ECO:0007669"/>
    <property type="project" value="TreeGrafter"/>
</dbReference>
<dbReference type="PANTHER" id="PTHR43507">
    <property type="entry name" value="NADH-UBIQUINONE OXIDOREDUCTASE CHAIN 4"/>
    <property type="match status" value="1"/>
</dbReference>
<protein>
    <recommendedName>
        <fullName evidence="5 17">NADH-ubiquinone oxidoreductase chain 4</fullName>
        <ecNumber evidence="4 17">7.1.1.2</ecNumber>
    </recommendedName>
</protein>
<keyword evidence="6 17" id="KW-0813">Transport</keyword>
<evidence type="ECO:0000256" key="11">
    <source>
        <dbReference type="ARBA" id="ARBA00022989"/>
    </source>
</evidence>
<feature type="transmembrane region" description="Helical" evidence="17">
    <location>
        <begin position="261"/>
        <end position="285"/>
    </location>
</feature>
<name>A0A3Q8BZ80_LIPBO</name>
<sequence length="402" mass="46972">MIQILILTLFFYFFPKEEAYLMFNWFFCDKASLLLNFLNLIILLVFFSMMISPRNYTLLIFLWLDMTLMFTSSSLMQMYVFFELSLIPIFLIIFSSGKQYERLKAGIYLFFFTLTSSLPLLISSLFLLNNLKYFNESSIQLNSKIFLLMFLAFMVKLPIFFVHMWLPKAHVEAPVYGSMVLASLMLKLGGLGLMKVMYFSYKFWMSINQIFVSLFMIGTIIAALYCLLQPDLKILIAVSSVSHMTFLFCGLSTFFNESWVGGLMMMICHGFLSPAMFYAANSYYVRVKTRSVYFSKAHFSCHMPTMIFMIYVINFCVPPSLNFFSEIFLSMSLISWSSVMIYPIYAYMIFSMFYSVYIFIFSSKHTGCVISQSPLVLMEYSVLMFLVYFSFFSSLIINKFMI</sequence>
<evidence type="ECO:0000256" key="5">
    <source>
        <dbReference type="ARBA" id="ARBA00021006"/>
    </source>
</evidence>
<comment type="subcellular location">
    <subcellularLocation>
        <location evidence="2 17">Mitochondrion membrane</location>
        <topology evidence="2 17">Multi-pass membrane protein</topology>
    </subcellularLocation>
</comment>
<evidence type="ECO:0000256" key="14">
    <source>
        <dbReference type="ARBA" id="ARBA00023128"/>
    </source>
</evidence>
<feature type="transmembrane region" description="Helical" evidence="17">
    <location>
        <begin position="234"/>
        <end position="255"/>
    </location>
</feature>
<keyword evidence="9" id="KW-1278">Translocase</keyword>
<dbReference type="AlphaFoldDB" id="A0A3Q8BZ80"/>
<comment type="function">
    <text evidence="1">Core subunit of the mitochondrial membrane respiratory chain NADH dehydrogenase (Complex I) that is believed to belong to the minimal assembly required for catalysis. Complex I functions in the transfer of electrons from NADH to the respiratory chain. The immediate electron acceptor for the enzyme is believed to be ubiquinone.</text>
</comment>
<keyword evidence="10 17" id="KW-0249">Electron transport</keyword>
<dbReference type="InterPro" id="IPR001750">
    <property type="entry name" value="ND/Mrp_TM"/>
</dbReference>
<organism evidence="19">
    <name type="scientific">Liposcelis bostrychophila</name>
    <name type="common">Booklouse</name>
    <dbReference type="NCBI Taxonomy" id="185214"/>
    <lineage>
        <taxon>Eukaryota</taxon>
        <taxon>Metazoa</taxon>
        <taxon>Ecdysozoa</taxon>
        <taxon>Arthropoda</taxon>
        <taxon>Hexapoda</taxon>
        <taxon>Insecta</taxon>
        <taxon>Pterygota</taxon>
        <taxon>Neoptera</taxon>
        <taxon>Paraneoptera</taxon>
        <taxon>Psocodea</taxon>
        <taxon>Troctomorpha</taxon>
        <taxon>Liposcelidetae</taxon>
        <taxon>Liposcelididae</taxon>
        <taxon>Liposcelis</taxon>
    </lineage>
</organism>
<evidence type="ECO:0000256" key="17">
    <source>
        <dbReference type="RuleBase" id="RU003297"/>
    </source>
</evidence>
<dbReference type="PANTHER" id="PTHR43507:SF20">
    <property type="entry name" value="NADH-UBIQUINONE OXIDOREDUCTASE CHAIN 4"/>
    <property type="match status" value="1"/>
</dbReference>
<dbReference type="GO" id="GO:0003954">
    <property type="term" value="F:NADH dehydrogenase activity"/>
    <property type="evidence" value="ECO:0007669"/>
    <property type="project" value="TreeGrafter"/>
</dbReference>
<accession>A0A3Q8BZ80</accession>
<dbReference type="GO" id="GO:0015990">
    <property type="term" value="P:electron transport coupled proton transport"/>
    <property type="evidence" value="ECO:0007669"/>
    <property type="project" value="TreeGrafter"/>
</dbReference>
<comment type="similarity">
    <text evidence="3 17">Belongs to the complex I subunit 4 family.</text>
</comment>
<gene>
    <name evidence="19" type="primary">nad4</name>
</gene>
<feature type="transmembrane region" description="Helical" evidence="17">
    <location>
        <begin position="375"/>
        <end position="397"/>
    </location>
</feature>
<evidence type="ECO:0000256" key="10">
    <source>
        <dbReference type="ARBA" id="ARBA00022982"/>
    </source>
</evidence>
<evidence type="ECO:0000256" key="8">
    <source>
        <dbReference type="ARBA" id="ARBA00022692"/>
    </source>
</evidence>
<reference evidence="19" key="1">
    <citation type="submission" date="2017-02" db="EMBL/GenBank/DDBJ databases">
        <title>Mitochondrial genome organization varies among different groups of the booklouse, Liposcelis bostrychophila.</title>
        <authorList>
            <person name="Feng S.Q."/>
            <person name="Yang Q.Q."/>
            <person name="Li Z.H."/>
        </authorList>
    </citation>
    <scope>NUCLEOTIDE SEQUENCE</scope>
    <source>
        <strain evidence="19">KS</strain>
    </source>
</reference>
<dbReference type="EC" id="7.1.1.2" evidence="4 17"/>
<keyword evidence="15 17" id="KW-0472">Membrane</keyword>
<evidence type="ECO:0000256" key="12">
    <source>
        <dbReference type="ARBA" id="ARBA00023027"/>
    </source>
</evidence>
<feature type="transmembrane region" description="Helical" evidence="17">
    <location>
        <begin position="306"/>
        <end position="324"/>
    </location>
</feature>
<keyword evidence="13 17" id="KW-0830">Ubiquinone</keyword>
<comment type="function">
    <text evidence="17">Core subunit of the mitochondrial membrane respiratory chain NADH dehydrogenase (Complex I) which catalyzes electron transfer from NADH through the respiratory chain, using ubiquinone as an electron acceptor. Essential for the catalytic activity and assembly of complex I.</text>
</comment>
<proteinExistence type="inferred from homology"/>
<keyword evidence="7 17" id="KW-0679">Respiratory chain</keyword>